<evidence type="ECO:0000313" key="2">
    <source>
        <dbReference type="Proteomes" id="UP000827872"/>
    </source>
</evidence>
<evidence type="ECO:0000313" key="1">
    <source>
        <dbReference type="EMBL" id="KAH7988695.1"/>
    </source>
</evidence>
<keyword evidence="2" id="KW-1185">Reference proteome</keyword>
<proteinExistence type="predicted"/>
<protein>
    <submittedName>
        <fullName evidence="1">Uncharacterized protein</fullName>
    </submittedName>
</protein>
<sequence>MNIIQPVEVKQAHPLIAADPTRTAIGATCPDAGDPLGANRIAKRENSEGPGLETASHMKCCATAQIFSFSARVPRAALRLCNTLRTPGRERYLLLLTAPNPPATRRGGENTQALAPLRKGAKAQRRLRLPGGAQLIRANVRPGSSEEACKSPGCPPSLASACRGDLNATAAARSQPLLGRRTMAQQGRRASWVLLLVALGTDAWLVAPAGPAALSLRGSWRLSNGNGSLVLPGEVPGCAHTALLRQGLIQVQCDACGPAAAIRLTGSDGRSISERNSRLWAFLAFENI</sequence>
<name>A0ACB8E8S1_9SAUR</name>
<organism evidence="1 2">
    <name type="scientific">Sphaerodactylus townsendi</name>
    <dbReference type="NCBI Taxonomy" id="933632"/>
    <lineage>
        <taxon>Eukaryota</taxon>
        <taxon>Metazoa</taxon>
        <taxon>Chordata</taxon>
        <taxon>Craniata</taxon>
        <taxon>Vertebrata</taxon>
        <taxon>Euteleostomi</taxon>
        <taxon>Lepidosauria</taxon>
        <taxon>Squamata</taxon>
        <taxon>Bifurcata</taxon>
        <taxon>Gekkota</taxon>
        <taxon>Sphaerodactylidae</taxon>
        <taxon>Sphaerodactylus</taxon>
    </lineage>
</organism>
<accession>A0ACB8E8S1</accession>
<dbReference type="EMBL" id="CM037623">
    <property type="protein sequence ID" value="KAH7988695.1"/>
    <property type="molecule type" value="Genomic_DNA"/>
</dbReference>
<dbReference type="Proteomes" id="UP000827872">
    <property type="component" value="Linkage Group LG10"/>
</dbReference>
<reference evidence="1" key="1">
    <citation type="submission" date="2021-08" db="EMBL/GenBank/DDBJ databases">
        <title>The first chromosome-level gecko genome reveals the dynamic sex chromosomes of Neotropical dwarf geckos (Sphaerodactylidae: Sphaerodactylus).</title>
        <authorList>
            <person name="Pinto B.J."/>
            <person name="Keating S.E."/>
            <person name="Gamble T."/>
        </authorList>
    </citation>
    <scope>NUCLEOTIDE SEQUENCE</scope>
    <source>
        <strain evidence="1">TG3544</strain>
    </source>
</reference>
<comment type="caution">
    <text evidence="1">The sequence shown here is derived from an EMBL/GenBank/DDBJ whole genome shotgun (WGS) entry which is preliminary data.</text>
</comment>
<gene>
    <name evidence="1" type="ORF">K3G42_020624</name>
</gene>